<dbReference type="Gene3D" id="1.10.10.10">
    <property type="entry name" value="Winged helix-like DNA-binding domain superfamily/Winged helix DNA-binding domain"/>
    <property type="match status" value="1"/>
</dbReference>
<dbReference type="InterPro" id="IPR005158">
    <property type="entry name" value="BTAD"/>
</dbReference>
<feature type="domain" description="Bacterial transcriptional activator" evidence="3">
    <location>
        <begin position="99"/>
        <end position="240"/>
    </location>
</feature>
<sequence length="969" mass="102704">MVMAPVEIGVLGSLEVRSAGAVIEMRGARLRTALATLVIHAPHPVSADAIATAVWGENLPARPHGAVQTIMFRLRAAIGESVVRTGPAGYNLELPADAVDVARFEELCRRAGTTPPQQGAVLLDSALELWRGPAYSEFADMDVARAEAVRLDELWMHFMERRAMLALELGDADGAVSRLQRVVDEQPLREHAHGLLMTALSRAGRTADALDHFQTLRQHLAQELGLDPSPTLRDLQVQILGHAVPQHTGPALQPSLPRPPHLPPGWQPAGDLFIGREDESLALLRAVTDGRLVCVTGPGGVGKSRLVAEVLPELSRRLARPVAVVELADAAPGEVDETVAATLRLGATSDPRAAVIEYLGATSLILVLDGCEGVREQTRSFVEPVWRTAPRVHLVVTSRRRLELEVEQVLPLGTLPSPCPADPPDRAVTTPAMRLFLERMRRLRPATDLTGPVVDDAGEMCRLLDGLPLALELAATQAATVGVRAVREELAAGVQLGGSEAGSLRAVVARSYDLLEGGDRALLSRLASFSAGFGLDDAEQVAPEGQARSGLSRLVHASLVTPIEGEIAPRFRLLGPVRAYASEWADADTPATFWRWAADRSDMLSEQAVGPGATTALALLDLTQADLAAAAAGAISGGRVDLAARIVGNAGSCVHWVPGTALAEVTIQVGDHPDLPGAEEASRARAAAAMVAVERGELDRAERLGLSALRAAVTTQERYLALTSLSVAAVYAGERGKAARLWQEVASLDDLSAAYVVDAHAALALVLVASGATADAELHAAAASRAAERSGAAPRLAFALYASGEVLLTSDVEAAADVLREAARVADTSHAEQIATVTRVALLSALARSGRTADALDLSRTLLDLQQRRGHWPQAWTTMRILAEVFTLVGRLETAELVLAAAESDESAPNLAGADVDRYRQLRTKMHQELGTDRAHRIAALARLLPRTQILDRVRSAVVASSTQDADLP</sequence>
<dbReference type="PANTHER" id="PTHR35807">
    <property type="entry name" value="TRANSCRIPTIONAL REGULATOR REDD-RELATED"/>
    <property type="match status" value="1"/>
</dbReference>
<dbReference type="CDD" id="cd15831">
    <property type="entry name" value="BTAD"/>
    <property type="match status" value="1"/>
</dbReference>
<keyword evidence="5" id="KW-1185">Reference proteome</keyword>
<dbReference type="Proteomes" id="UP000218165">
    <property type="component" value="Chromosome"/>
</dbReference>
<dbReference type="InterPro" id="IPR036388">
    <property type="entry name" value="WH-like_DNA-bd_sf"/>
</dbReference>
<dbReference type="PANTHER" id="PTHR35807:SF1">
    <property type="entry name" value="TRANSCRIPTIONAL REGULATOR REDD"/>
    <property type="match status" value="1"/>
</dbReference>
<evidence type="ECO:0000313" key="4">
    <source>
        <dbReference type="EMBL" id="ATG51456.1"/>
    </source>
</evidence>
<dbReference type="SUPFAM" id="SSF48452">
    <property type="entry name" value="TPR-like"/>
    <property type="match status" value="1"/>
</dbReference>
<dbReference type="Gene3D" id="3.40.50.300">
    <property type="entry name" value="P-loop containing nucleotide triphosphate hydrolases"/>
    <property type="match status" value="1"/>
</dbReference>
<dbReference type="Pfam" id="PF25872">
    <property type="entry name" value="HTH_77"/>
    <property type="match status" value="1"/>
</dbReference>
<keyword evidence="1" id="KW-0805">Transcription regulation</keyword>
<evidence type="ECO:0000256" key="1">
    <source>
        <dbReference type="ARBA" id="ARBA00023015"/>
    </source>
</evidence>
<dbReference type="EMBL" id="CP023563">
    <property type="protein sequence ID" value="ATG51456.1"/>
    <property type="molecule type" value="Genomic_DNA"/>
</dbReference>
<gene>
    <name evidence="4" type="ORF">CFK38_07875</name>
</gene>
<dbReference type="InterPro" id="IPR011990">
    <property type="entry name" value="TPR-like_helical_dom_sf"/>
</dbReference>
<dbReference type="InterPro" id="IPR041664">
    <property type="entry name" value="AAA_16"/>
</dbReference>
<evidence type="ECO:0000259" key="3">
    <source>
        <dbReference type="SMART" id="SM01043"/>
    </source>
</evidence>
<dbReference type="InterPro" id="IPR058852">
    <property type="entry name" value="HTH_77"/>
</dbReference>
<dbReference type="InterPro" id="IPR016032">
    <property type="entry name" value="Sig_transdc_resp-reg_C-effctor"/>
</dbReference>
<protein>
    <recommendedName>
        <fullName evidence="3">Bacterial transcriptional activator domain-containing protein</fullName>
    </recommendedName>
</protein>
<accession>A0A291GN45</accession>
<keyword evidence="2" id="KW-0804">Transcription</keyword>
<dbReference type="Pfam" id="PF03704">
    <property type="entry name" value="BTAD"/>
    <property type="match status" value="1"/>
</dbReference>
<dbReference type="GO" id="GO:0006355">
    <property type="term" value="P:regulation of DNA-templated transcription"/>
    <property type="evidence" value="ECO:0007669"/>
    <property type="project" value="InterPro"/>
</dbReference>
<dbReference type="Gene3D" id="1.25.40.10">
    <property type="entry name" value="Tetratricopeptide repeat domain"/>
    <property type="match status" value="2"/>
</dbReference>
<dbReference type="GO" id="GO:0003677">
    <property type="term" value="F:DNA binding"/>
    <property type="evidence" value="ECO:0007669"/>
    <property type="project" value="InterPro"/>
</dbReference>
<dbReference type="AlphaFoldDB" id="A0A291GN45"/>
<dbReference type="KEGG" id="brz:CFK38_07875"/>
<dbReference type="SMART" id="SM01043">
    <property type="entry name" value="BTAD"/>
    <property type="match status" value="1"/>
</dbReference>
<dbReference type="SUPFAM" id="SSF52540">
    <property type="entry name" value="P-loop containing nucleoside triphosphate hydrolases"/>
    <property type="match status" value="1"/>
</dbReference>
<organism evidence="4 5">
    <name type="scientific">Brachybacterium vulturis</name>
    <dbReference type="NCBI Taxonomy" id="2017484"/>
    <lineage>
        <taxon>Bacteria</taxon>
        <taxon>Bacillati</taxon>
        <taxon>Actinomycetota</taxon>
        <taxon>Actinomycetes</taxon>
        <taxon>Micrococcales</taxon>
        <taxon>Dermabacteraceae</taxon>
        <taxon>Brachybacterium</taxon>
    </lineage>
</organism>
<dbReference type="InterPro" id="IPR051677">
    <property type="entry name" value="AfsR-DnrI-RedD_regulator"/>
</dbReference>
<name>A0A291GN45_9MICO</name>
<dbReference type="SUPFAM" id="SSF46894">
    <property type="entry name" value="C-terminal effector domain of the bipartite response regulators"/>
    <property type="match status" value="1"/>
</dbReference>
<reference evidence="5" key="1">
    <citation type="submission" date="2017-09" db="EMBL/GenBank/DDBJ databases">
        <title>Brachybacterium sp. VM2412.</title>
        <authorList>
            <person name="Tak E.J."/>
            <person name="Bae J.-W."/>
        </authorList>
    </citation>
    <scope>NUCLEOTIDE SEQUENCE [LARGE SCALE GENOMIC DNA]</scope>
    <source>
        <strain evidence="5">VM2412</strain>
    </source>
</reference>
<dbReference type="InterPro" id="IPR027417">
    <property type="entry name" value="P-loop_NTPase"/>
</dbReference>
<proteinExistence type="predicted"/>
<dbReference type="Pfam" id="PF13191">
    <property type="entry name" value="AAA_16"/>
    <property type="match status" value="1"/>
</dbReference>
<evidence type="ECO:0000256" key="2">
    <source>
        <dbReference type="ARBA" id="ARBA00023163"/>
    </source>
</evidence>
<evidence type="ECO:0000313" key="5">
    <source>
        <dbReference type="Proteomes" id="UP000218165"/>
    </source>
</evidence>